<dbReference type="InterPro" id="IPR007427">
    <property type="entry name" value="DUF475"/>
</dbReference>
<feature type="transmembrane region" description="Helical" evidence="2">
    <location>
        <begin position="162"/>
        <end position="182"/>
    </location>
</feature>
<protein>
    <submittedName>
        <fullName evidence="4">DUF475 domain-containing protein</fullName>
    </submittedName>
</protein>
<evidence type="ECO:0000313" key="5">
    <source>
        <dbReference type="Proteomes" id="UP001597182"/>
    </source>
</evidence>
<keyword evidence="2" id="KW-1133">Transmembrane helix</keyword>
<dbReference type="EMBL" id="JBHTMB010000324">
    <property type="protein sequence ID" value="MFD1237992.1"/>
    <property type="molecule type" value="Genomic_DNA"/>
</dbReference>
<gene>
    <name evidence="4" type="ORF">ACFQ34_32305</name>
</gene>
<evidence type="ECO:0000259" key="3">
    <source>
        <dbReference type="Pfam" id="PF02342"/>
    </source>
</evidence>
<feature type="transmembrane region" description="Helical" evidence="2">
    <location>
        <begin position="64"/>
        <end position="90"/>
    </location>
</feature>
<dbReference type="CDD" id="cd06974">
    <property type="entry name" value="TerD_like"/>
    <property type="match status" value="1"/>
</dbReference>
<keyword evidence="5" id="KW-1185">Reference proteome</keyword>
<feature type="transmembrane region" description="Helical" evidence="2">
    <location>
        <begin position="285"/>
        <end position="308"/>
    </location>
</feature>
<feature type="transmembrane region" description="Helical" evidence="2">
    <location>
        <begin position="120"/>
        <end position="141"/>
    </location>
</feature>
<evidence type="ECO:0000256" key="2">
    <source>
        <dbReference type="SAM" id="Phobius"/>
    </source>
</evidence>
<dbReference type="NCBIfam" id="NF010613">
    <property type="entry name" value="PRK14013.1-3"/>
    <property type="match status" value="1"/>
</dbReference>
<dbReference type="PANTHER" id="PTHR30238:SF4">
    <property type="entry name" value="SLL1022 PROTEIN"/>
    <property type="match status" value="1"/>
</dbReference>
<dbReference type="InterPro" id="IPR003325">
    <property type="entry name" value="TerD"/>
</dbReference>
<name>A0ABW3VT02_9PSEU</name>
<dbReference type="Pfam" id="PF02342">
    <property type="entry name" value="TerD"/>
    <property type="match status" value="1"/>
</dbReference>
<sequence length="571" mass="60016">MNLRIFGWSYAVTAAALVVAFVYGGVEALVLCAILGVLEISLSFDNAVVNATVLERMSAFWQRIFLTVGIVIAVFGMRLVFPLLIVGITANLNPVEAFRLALEQRPESDPTSYAHLLNEAYPSIAAFGGMFLLMLFLDWLFAERDVRWLSWLERPLARIGQLNRLSIILAVVALVVLAGTLAADPAKVLVAGTLGLVTYLLVNGLGDLFEQAGGADAIASSGEEAGDGAEEGGNGAAAARPGGPSGLAKAAGKAGFFLFLYLEVLDAAFSFDGVIGAFAITTDPIIIALGLGLIGAMFVRSLTVFLVRKGTLADYVYLEHGAHWAIGALSVILLVGIGYHVDEVVTGLIGVAFIGAAFVSSVIRNRRLAARGIDTHRTADEMAAGGGHEPAPAEAPSGSLTVVRMGLGWDAAEKALPDAASSQVVDLDASALLFDEAGELVDAVWYQQLESRDGSVRHTGDNLTGLGDGDDESIVVDLTRLAPTTAHVVFTVNSFTGQDFSQIENAFVRVVDEPSGAELARYDLSGSGSHNAQITAKLSRDEAGEWRMTSIGATATGRTVQELVPATTAHL</sequence>
<feature type="region of interest" description="Disordered" evidence="1">
    <location>
        <begin position="220"/>
        <end position="240"/>
    </location>
</feature>
<feature type="domain" description="TerD" evidence="3">
    <location>
        <begin position="399"/>
        <end position="563"/>
    </location>
</feature>
<keyword evidence="2" id="KW-0472">Membrane</keyword>
<dbReference type="Gene3D" id="2.60.60.30">
    <property type="entry name" value="sav2460 like domains"/>
    <property type="match status" value="1"/>
</dbReference>
<feature type="transmembrane region" description="Helical" evidence="2">
    <location>
        <begin position="256"/>
        <end position="279"/>
    </location>
</feature>
<comment type="caution">
    <text evidence="4">The sequence shown here is derived from an EMBL/GenBank/DDBJ whole genome shotgun (WGS) entry which is preliminary data.</text>
</comment>
<evidence type="ECO:0000313" key="4">
    <source>
        <dbReference type="EMBL" id="MFD1237992.1"/>
    </source>
</evidence>
<feature type="transmembrane region" description="Helical" evidence="2">
    <location>
        <begin position="188"/>
        <end position="206"/>
    </location>
</feature>
<accession>A0ABW3VT02</accession>
<dbReference type="RefSeq" id="WP_346092019.1">
    <property type="nucleotide sequence ID" value="NZ_BAABKS010000050.1"/>
</dbReference>
<feature type="transmembrane region" description="Helical" evidence="2">
    <location>
        <begin position="12"/>
        <end position="38"/>
    </location>
</feature>
<feature type="transmembrane region" description="Helical" evidence="2">
    <location>
        <begin position="345"/>
        <end position="363"/>
    </location>
</feature>
<dbReference type="Proteomes" id="UP001597182">
    <property type="component" value="Unassembled WGS sequence"/>
</dbReference>
<reference evidence="5" key="1">
    <citation type="journal article" date="2019" name="Int. J. Syst. Evol. Microbiol.">
        <title>The Global Catalogue of Microorganisms (GCM) 10K type strain sequencing project: providing services to taxonomists for standard genome sequencing and annotation.</title>
        <authorList>
            <consortium name="The Broad Institute Genomics Platform"/>
            <consortium name="The Broad Institute Genome Sequencing Center for Infectious Disease"/>
            <person name="Wu L."/>
            <person name="Ma J."/>
        </authorList>
    </citation>
    <scope>NUCLEOTIDE SEQUENCE [LARGE SCALE GENOMIC DNA]</scope>
    <source>
        <strain evidence="5">CCUG 49018</strain>
    </source>
</reference>
<organism evidence="4 5">
    <name type="scientific">Pseudonocardia benzenivorans</name>
    <dbReference type="NCBI Taxonomy" id="228005"/>
    <lineage>
        <taxon>Bacteria</taxon>
        <taxon>Bacillati</taxon>
        <taxon>Actinomycetota</taxon>
        <taxon>Actinomycetes</taxon>
        <taxon>Pseudonocardiales</taxon>
        <taxon>Pseudonocardiaceae</taxon>
        <taxon>Pseudonocardia</taxon>
    </lineage>
</organism>
<proteinExistence type="predicted"/>
<dbReference type="PANTHER" id="PTHR30238">
    <property type="entry name" value="MEMBRANE BOUND PREDICTED REDOX MODULATOR"/>
    <property type="match status" value="1"/>
</dbReference>
<evidence type="ECO:0000256" key="1">
    <source>
        <dbReference type="SAM" id="MobiDB-lite"/>
    </source>
</evidence>
<feature type="transmembrane region" description="Helical" evidence="2">
    <location>
        <begin position="320"/>
        <end position="339"/>
    </location>
</feature>
<keyword evidence="2" id="KW-0812">Transmembrane</keyword>
<dbReference type="Pfam" id="PF04332">
    <property type="entry name" value="DUF475"/>
    <property type="match status" value="1"/>
</dbReference>